<dbReference type="Gene3D" id="2.70.70.10">
    <property type="entry name" value="Glucose Permease (Domain IIA)"/>
    <property type="match status" value="1"/>
</dbReference>
<proteinExistence type="predicted"/>
<dbReference type="PANTHER" id="PTHR21666">
    <property type="entry name" value="PEPTIDASE-RELATED"/>
    <property type="match status" value="1"/>
</dbReference>
<dbReference type="InterPro" id="IPR016047">
    <property type="entry name" value="M23ase_b-sheet_dom"/>
</dbReference>
<evidence type="ECO:0000259" key="3">
    <source>
        <dbReference type="Pfam" id="PF01551"/>
    </source>
</evidence>
<organism evidence="4 5">
    <name type="scientific">Candidatus Buchananbacteria bacterium CG10_big_fil_rev_8_21_14_0_10_42_9</name>
    <dbReference type="NCBI Taxonomy" id="1974526"/>
    <lineage>
        <taxon>Bacteria</taxon>
        <taxon>Candidatus Buchananiibacteriota</taxon>
    </lineage>
</organism>
<feature type="signal peptide" evidence="1">
    <location>
        <begin position="1"/>
        <end position="25"/>
    </location>
</feature>
<evidence type="ECO:0000313" key="4">
    <source>
        <dbReference type="EMBL" id="PIS04586.1"/>
    </source>
</evidence>
<dbReference type="InterPro" id="IPR050570">
    <property type="entry name" value="Cell_wall_metabolism_enzyme"/>
</dbReference>
<dbReference type="GO" id="GO:0004222">
    <property type="term" value="F:metalloendopeptidase activity"/>
    <property type="evidence" value="ECO:0007669"/>
    <property type="project" value="TreeGrafter"/>
</dbReference>
<evidence type="ECO:0008006" key="6">
    <source>
        <dbReference type="Google" id="ProtNLM"/>
    </source>
</evidence>
<dbReference type="InterPro" id="IPR002477">
    <property type="entry name" value="Peptidoglycan-bd-like"/>
</dbReference>
<feature type="chain" id="PRO_5013823134" description="Peptidase M23 domain-containing protein" evidence="1">
    <location>
        <begin position="26"/>
        <end position="347"/>
    </location>
</feature>
<evidence type="ECO:0000256" key="1">
    <source>
        <dbReference type="SAM" id="SignalP"/>
    </source>
</evidence>
<keyword evidence="1" id="KW-0732">Signal</keyword>
<dbReference type="Gene3D" id="1.10.101.10">
    <property type="entry name" value="PGBD-like superfamily/PGBD"/>
    <property type="match status" value="1"/>
</dbReference>
<dbReference type="Pfam" id="PF01471">
    <property type="entry name" value="PG_binding_1"/>
    <property type="match status" value="1"/>
</dbReference>
<dbReference type="CDD" id="cd12797">
    <property type="entry name" value="M23_peptidase"/>
    <property type="match status" value="1"/>
</dbReference>
<dbReference type="InterPro" id="IPR011055">
    <property type="entry name" value="Dup_hybrid_motif"/>
</dbReference>
<dbReference type="EMBL" id="PEZZ01000049">
    <property type="protein sequence ID" value="PIS04586.1"/>
    <property type="molecule type" value="Genomic_DNA"/>
</dbReference>
<dbReference type="AlphaFoldDB" id="A0A2H0VZS8"/>
<comment type="caution">
    <text evidence="4">The sequence shown here is derived from an EMBL/GenBank/DDBJ whole genome shotgun (WGS) entry which is preliminary data.</text>
</comment>
<feature type="domain" description="M23ase beta-sheet core" evidence="3">
    <location>
        <begin position="127"/>
        <end position="169"/>
    </location>
</feature>
<feature type="domain" description="Peptidoglycan binding-like" evidence="2">
    <location>
        <begin position="198"/>
        <end position="259"/>
    </location>
</feature>
<dbReference type="InterPro" id="IPR036366">
    <property type="entry name" value="PGBDSf"/>
</dbReference>
<dbReference type="InterPro" id="IPR036365">
    <property type="entry name" value="PGBD-like_sf"/>
</dbReference>
<dbReference type="SUPFAM" id="SSF47090">
    <property type="entry name" value="PGBD-like"/>
    <property type="match status" value="1"/>
</dbReference>
<dbReference type="PANTHER" id="PTHR21666:SF270">
    <property type="entry name" value="MUREIN HYDROLASE ACTIVATOR ENVC"/>
    <property type="match status" value="1"/>
</dbReference>
<dbReference type="SUPFAM" id="SSF51261">
    <property type="entry name" value="Duplicated hybrid motif"/>
    <property type="match status" value="1"/>
</dbReference>
<evidence type="ECO:0000313" key="5">
    <source>
        <dbReference type="Proteomes" id="UP000230935"/>
    </source>
</evidence>
<dbReference type="Proteomes" id="UP000230935">
    <property type="component" value="Unassembled WGS sequence"/>
</dbReference>
<evidence type="ECO:0000259" key="2">
    <source>
        <dbReference type="Pfam" id="PF01471"/>
    </source>
</evidence>
<dbReference type="Pfam" id="PF01551">
    <property type="entry name" value="Peptidase_M23"/>
    <property type="match status" value="2"/>
</dbReference>
<feature type="domain" description="M23ase beta-sheet core" evidence="3">
    <location>
        <begin position="54"/>
        <end position="107"/>
    </location>
</feature>
<name>A0A2H0VZS8_9BACT</name>
<protein>
    <recommendedName>
        <fullName evidence="6">Peptidase M23 domain-containing protein</fullName>
    </recommendedName>
</protein>
<gene>
    <name evidence="4" type="ORF">COT81_05820</name>
</gene>
<sequence length="347" mass="38539">MRRKTKIKYFLVSIAALAMPFFVFAQTVREITFPVDGDYTILDNFGDPRSGGRTHQGIDILADKMTPLVSAVDGYVRYITFNEPTWGYAVYINDSDGYSYRYLHINNDTPGTDDGNGGPEYAFVPGLQRGTQVSAGQHIAWVGDSGNAESTGSHLHFEIWTPEREPIDPYASLQAALSPARSTTAYFFTRDLEFGDEHQDVLELQRYLNNTGFTVAFSGAGSPGNETTYFGRATQSALASFQQAKGISPAVGYFGPITRGVINQSAAATTSLKPETELTDTPYGIQPGWLIKNKRTVEVFYIDTDLSMRWIINEAVAEKHFGSTWNQNIYEFDDVTKLDLKFGDNLE</sequence>
<reference evidence="5" key="1">
    <citation type="submission" date="2017-09" db="EMBL/GenBank/DDBJ databases">
        <title>Depth-based differentiation of microbial function through sediment-hosted aquifers and enrichment of novel symbionts in the deep terrestrial subsurface.</title>
        <authorList>
            <person name="Probst A.J."/>
            <person name="Ladd B."/>
            <person name="Jarett J.K."/>
            <person name="Geller-Mcgrath D.E."/>
            <person name="Sieber C.M.K."/>
            <person name="Emerson J.B."/>
            <person name="Anantharaman K."/>
            <person name="Thomas B.C."/>
            <person name="Malmstrom R."/>
            <person name="Stieglmeier M."/>
            <person name="Klingl A."/>
            <person name="Woyke T."/>
            <person name="Ryan C.M."/>
            <person name="Banfield J.F."/>
        </authorList>
    </citation>
    <scope>NUCLEOTIDE SEQUENCE [LARGE SCALE GENOMIC DNA]</scope>
</reference>
<accession>A0A2H0VZS8</accession>